<gene>
    <name evidence="5" type="ORF">B0G92_1906</name>
    <name evidence="6" type="ORF">CLV50_2478</name>
</gene>
<feature type="domain" description="Secretion system C-terminal sorting" evidence="4">
    <location>
        <begin position="541"/>
        <end position="605"/>
    </location>
</feature>
<evidence type="ECO:0000256" key="3">
    <source>
        <dbReference type="SAM" id="SignalP"/>
    </source>
</evidence>
<dbReference type="Proteomes" id="UP000275027">
    <property type="component" value="Unassembled WGS sequence"/>
</dbReference>
<dbReference type="RefSeq" id="WP_101472067.1">
    <property type="nucleotide sequence ID" value="NZ_PJND01000007.1"/>
</dbReference>
<dbReference type="Proteomes" id="UP000233767">
    <property type="component" value="Unassembled WGS sequence"/>
</dbReference>
<evidence type="ECO:0000313" key="5">
    <source>
        <dbReference type="EMBL" id="PKW30250.1"/>
    </source>
</evidence>
<evidence type="ECO:0000256" key="2">
    <source>
        <dbReference type="SAM" id="MobiDB-lite"/>
    </source>
</evidence>
<dbReference type="InterPro" id="IPR026444">
    <property type="entry name" value="Secre_tail"/>
</dbReference>
<protein>
    <submittedName>
        <fullName evidence="5 6">Secreted protein (Por secretion system target)</fullName>
    </submittedName>
</protein>
<keyword evidence="1 3" id="KW-0732">Signal</keyword>
<feature type="chain" id="PRO_5019710782" evidence="3">
    <location>
        <begin position="19"/>
        <end position="610"/>
    </location>
</feature>
<dbReference type="AlphaFoldDB" id="A0A497U1N7"/>
<organism evidence="6 8">
    <name type="scientific">Flavobacterium lindanitolerans</name>
    <dbReference type="NCBI Taxonomy" id="428988"/>
    <lineage>
        <taxon>Bacteria</taxon>
        <taxon>Pseudomonadati</taxon>
        <taxon>Bacteroidota</taxon>
        <taxon>Flavobacteriia</taxon>
        <taxon>Flavobacteriales</taxon>
        <taxon>Flavobacteriaceae</taxon>
        <taxon>Flavobacterium</taxon>
    </lineage>
</organism>
<proteinExistence type="predicted"/>
<comment type="caution">
    <text evidence="6">The sequence shown here is derived from an EMBL/GenBank/DDBJ whole genome shotgun (WGS) entry which is preliminary data.</text>
</comment>
<evidence type="ECO:0000313" key="6">
    <source>
        <dbReference type="EMBL" id="RLJ24590.1"/>
    </source>
</evidence>
<evidence type="ECO:0000313" key="8">
    <source>
        <dbReference type="Proteomes" id="UP000275027"/>
    </source>
</evidence>
<sequence>MKKLLYLLPLLLSSAVQAQLYVSTNSYMYAKDQVLYVKQDINLQNNGNIYLRNESQLLQGTTTASANKGLGKVSVFQEGTSDNFDYNYWCSPVGNASAASGNENFGISMIHRPTTSTASTPATILPSSNSNGTANPLAISSRWIYKFLSSISYSQWIYVGGASTLAPGEGFSMKGTSGSDPIIVEANGIQNNPGGTGAQRYDFRGKPNDGNISVTVATNNLTLTGNPYPSALNVNAFLLDATNNAATGIAYYWEQDKTVNSHNVGLYKGGYGAYSPISLGSNGVYVPATFNSYNSDGSLNGVGTSSGLVIERKYAPVGQGFMIKGASNGTVTLKNSHRSYYKESGPLSQFERPDKPKISKNSNETTNSGETNATESETTITEAQFKLNIILNNEFTRQIALVFLPEATDGVDIGIDALSIAPDELPSDAYFFLDNNKYVIQGISFDVGKRIPVGVKATNNASIKFYVPEVTSFDPDQMIYIYDAADGSYHDIKNSSYQVNLPTGIYNDRFFVTFVNSVLGVGEVTKSNFGITQNNTNQTLILQNPNLADIRSVILFDITGKSIFKKNNLGINDKYSFSTSGLSKGVYIIDLVTSDNQKFSQKIIINNHKE</sequence>
<reference evidence="6 8" key="2">
    <citation type="submission" date="2018-10" db="EMBL/GenBank/DDBJ databases">
        <title>Genomic Encyclopedia of Archaeal and Bacterial Type Strains, Phase II (KMG-II): from individual species to whole genera.</title>
        <authorList>
            <person name="Goeker M."/>
        </authorList>
    </citation>
    <scope>NUCLEOTIDE SEQUENCE [LARGE SCALE GENOMIC DNA]</scope>
    <source>
        <strain evidence="6 8">DSM 21886</strain>
    </source>
</reference>
<feature type="signal peptide" evidence="3">
    <location>
        <begin position="1"/>
        <end position="18"/>
    </location>
</feature>
<evidence type="ECO:0000313" key="7">
    <source>
        <dbReference type="Proteomes" id="UP000233767"/>
    </source>
</evidence>
<accession>A0A497U1N7</accession>
<feature type="compositionally biased region" description="Low complexity" evidence="2">
    <location>
        <begin position="359"/>
        <end position="377"/>
    </location>
</feature>
<reference evidence="5 7" key="1">
    <citation type="submission" date="2017-12" db="EMBL/GenBank/DDBJ databases">
        <title>Genomic Encyclopedia of Type Strains, Phase III (KMG-III): the genomes of soil and plant-associated and newly described type strains.</title>
        <authorList>
            <person name="Whitman W."/>
        </authorList>
    </citation>
    <scope>NUCLEOTIDE SEQUENCE [LARGE SCALE GENOMIC DNA]</scope>
    <source>
        <strain evidence="5 7">IP-10</strain>
    </source>
</reference>
<dbReference type="NCBIfam" id="TIGR04183">
    <property type="entry name" value="Por_Secre_tail"/>
    <property type="match status" value="1"/>
</dbReference>
<dbReference type="EMBL" id="PJND01000007">
    <property type="protein sequence ID" value="PKW30250.1"/>
    <property type="molecule type" value="Genomic_DNA"/>
</dbReference>
<dbReference type="EMBL" id="RCCB01000012">
    <property type="protein sequence ID" value="RLJ24590.1"/>
    <property type="molecule type" value="Genomic_DNA"/>
</dbReference>
<feature type="region of interest" description="Disordered" evidence="2">
    <location>
        <begin position="343"/>
        <end position="377"/>
    </location>
</feature>
<name>A0A497U1N7_9FLAO</name>
<evidence type="ECO:0000256" key="1">
    <source>
        <dbReference type="ARBA" id="ARBA00022729"/>
    </source>
</evidence>
<dbReference type="Pfam" id="PF18962">
    <property type="entry name" value="Por_Secre_tail"/>
    <property type="match status" value="1"/>
</dbReference>
<keyword evidence="7" id="KW-1185">Reference proteome</keyword>
<evidence type="ECO:0000259" key="4">
    <source>
        <dbReference type="Pfam" id="PF18962"/>
    </source>
</evidence>